<dbReference type="AlphaFoldDB" id="A0A2C9LV72"/>
<proteinExistence type="predicted"/>
<dbReference type="VEuPathDB" id="VectorBase:BGLAX_037784"/>
<dbReference type="EnsemblMetazoa" id="BGLB035256-RA">
    <property type="protein sequence ID" value="BGLB035256-PA"/>
    <property type="gene ID" value="BGLB035256"/>
</dbReference>
<organism evidence="2 3">
    <name type="scientific">Biomphalaria glabrata</name>
    <name type="common">Bloodfluke planorb</name>
    <name type="synonym">Freshwater snail</name>
    <dbReference type="NCBI Taxonomy" id="6526"/>
    <lineage>
        <taxon>Eukaryota</taxon>
        <taxon>Metazoa</taxon>
        <taxon>Spiralia</taxon>
        <taxon>Lophotrochozoa</taxon>
        <taxon>Mollusca</taxon>
        <taxon>Gastropoda</taxon>
        <taxon>Heterobranchia</taxon>
        <taxon>Euthyneura</taxon>
        <taxon>Panpulmonata</taxon>
        <taxon>Hygrophila</taxon>
        <taxon>Lymnaeoidea</taxon>
        <taxon>Planorbidae</taxon>
        <taxon>Biomphalaria</taxon>
    </lineage>
</organism>
<dbReference type="KEGG" id="bgt:106078277"/>
<name>A0A2C9LV72_BIOGL</name>
<sequence>MSMSFKFTVPNLYLSKYCFNGSNIVNGYVRPGATAECICYLDSTGYPPAFLQWSNSSNIDLGNHLNNTAITLPIEPNNNLVTYSCSRVTQLQNGNGSTFYTVHYAISNRHISTLSKTIIMIYEGLRSEANSRSCDKPPVK</sequence>
<dbReference type="VEuPathDB" id="VectorBase:BGLB035256"/>
<gene>
    <name evidence="2" type="primary">106078277</name>
</gene>
<protein>
    <recommendedName>
        <fullName evidence="1">Ig-like domain-containing protein</fullName>
    </recommendedName>
</protein>
<dbReference type="InterPro" id="IPR007110">
    <property type="entry name" value="Ig-like_dom"/>
</dbReference>
<feature type="domain" description="Ig-like" evidence="1">
    <location>
        <begin position="10"/>
        <end position="85"/>
    </location>
</feature>
<reference evidence="2" key="1">
    <citation type="submission" date="2020-05" db="UniProtKB">
        <authorList>
            <consortium name="EnsemblMetazoa"/>
        </authorList>
    </citation>
    <scope>IDENTIFICATION</scope>
    <source>
        <strain evidence="2">BB02</strain>
    </source>
</reference>
<evidence type="ECO:0000313" key="2">
    <source>
        <dbReference type="EnsemblMetazoa" id="BGLB035256-PA"/>
    </source>
</evidence>
<evidence type="ECO:0000259" key="1">
    <source>
        <dbReference type="PROSITE" id="PS50835"/>
    </source>
</evidence>
<dbReference type="Proteomes" id="UP000076420">
    <property type="component" value="Unassembled WGS sequence"/>
</dbReference>
<evidence type="ECO:0000313" key="3">
    <source>
        <dbReference type="Proteomes" id="UP000076420"/>
    </source>
</evidence>
<dbReference type="PROSITE" id="PS50835">
    <property type="entry name" value="IG_LIKE"/>
    <property type="match status" value="1"/>
</dbReference>
<accession>A0A2C9LV72</accession>